<sequence>MTQYRITDTALSDIADILKHTQVQFGTGARVRYQELIRTAIEDLALVPTRIGSSMRDEVTFGLRSFHLVHSRKRAATANGMVQSPRHIVFYRLAGDQVIEIVRILHDAMEVRLHLPQD</sequence>
<dbReference type="Gene3D" id="3.30.2310.20">
    <property type="entry name" value="RelE-like"/>
    <property type="match status" value="1"/>
</dbReference>
<name>A0AAD1E7Y8_9PSED</name>
<evidence type="ECO:0000313" key="2">
    <source>
        <dbReference type="EMBL" id="AZE31638.1"/>
    </source>
</evidence>
<evidence type="ECO:0000313" key="3">
    <source>
        <dbReference type="Proteomes" id="UP000280455"/>
    </source>
</evidence>
<dbReference type="EMBL" id="CP027750">
    <property type="protein sequence ID" value="AZE31638.1"/>
    <property type="molecule type" value="Genomic_DNA"/>
</dbReference>
<keyword evidence="1" id="KW-1277">Toxin-antitoxin system</keyword>
<dbReference type="InterPro" id="IPR035093">
    <property type="entry name" value="RelE/ParE_toxin_dom_sf"/>
</dbReference>
<dbReference type="Pfam" id="PF05016">
    <property type="entry name" value="ParE_toxin"/>
    <property type="match status" value="1"/>
</dbReference>
<accession>A0AAD1E7Y8</accession>
<organism evidence="2 3">
    <name type="scientific">Pseudomonas chlororaphis subsp. aureofaciens</name>
    <dbReference type="NCBI Taxonomy" id="587851"/>
    <lineage>
        <taxon>Bacteria</taxon>
        <taxon>Pseudomonadati</taxon>
        <taxon>Pseudomonadota</taxon>
        <taxon>Gammaproteobacteria</taxon>
        <taxon>Pseudomonadales</taxon>
        <taxon>Pseudomonadaceae</taxon>
        <taxon>Pseudomonas</taxon>
    </lineage>
</organism>
<dbReference type="InterPro" id="IPR007712">
    <property type="entry name" value="RelE/ParE_toxin"/>
</dbReference>
<dbReference type="AlphaFoldDB" id="A0AAD1E7Y8"/>
<evidence type="ECO:0000256" key="1">
    <source>
        <dbReference type="ARBA" id="ARBA00022649"/>
    </source>
</evidence>
<dbReference type="RefSeq" id="WP_124302081.1">
    <property type="nucleotide sequence ID" value="NZ_CP027750.1"/>
</dbReference>
<dbReference type="Proteomes" id="UP000280455">
    <property type="component" value="Chromosome"/>
</dbReference>
<proteinExistence type="predicted"/>
<gene>
    <name evidence="2" type="ORF">C4K07_4875</name>
</gene>
<protein>
    <submittedName>
        <fullName evidence="2">Plasmid stabilization system</fullName>
    </submittedName>
</protein>
<reference evidence="2 3" key="1">
    <citation type="submission" date="2018-03" db="EMBL/GenBank/DDBJ databases">
        <title>Diversity of phytobeneficial traits revealed by whole-genome analysis of worldwide-isolated phenazine-producing Pseudomonas spp.</title>
        <authorList>
            <person name="Biessy A."/>
            <person name="Novinscak A."/>
            <person name="Blom J."/>
            <person name="Leger G."/>
            <person name="Thomashow L.S."/>
            <person name="Cazorla F.M."/>
            <person name="Josic D."/>
            <person name="Filion M."/>
        </authorList>
    </citation>
    <scope>NUCLEOTIDE SEQUENCE [LARGE SCALE GENOMIC DNA]</scope>
    <source>
        <strain evidence="2 3">ChPhzS24</strain>
    </source>
</reference>